<accession>A0A1S9PC92</accession>
<organism evidence="1 2">
    <name type="scientific">Mucilaginibacter pedocola</name>
    <dbReference type="NCBI Taxonomy" id="1792845"/>
    <lineage>
        <taxon>Bacteria</taxon>
        <taxon>Pseudomonadati</taxon>
        <taxon>Bacteroidota</taxon>
        <taxon>Sphingobacteriia</taxon>
        <taxon>Sphingobacteriales</taxon>
        <taxon>Sphingobacteriaceae</taxon>
        <taxon>Mucilaginibacter</taxon>
    </lineage>
</organism>
<sequence length="233" mass="25734">MLYIMNKKILLLFVLVAAFLQGCKLDPPVYGPPPKEDWSASFQPLGVGSYWKYLKTTAEQDPDTAESRVTGDQPVINGRTYHTVYTQLTKFGGESYFYTADSAVTVRDYSSIAGGYIQIKYVIDSIGTVGQTWTEKITDDGMLNGYPARVVGTVIENNITKVLNGITYPRVRHTRMQLQQDKGSGFETLATYDYYIAMGVGVIENIGVAADGTDLGHSTLLSFVIKNNDIIIN</sequence>
<reference evidence="1 2" key="1">
    <citation type="submission" date="2016-07" db="EMBL/GenBank/DDBJ databases">
        <title>Genomic analysis of zinc-resistant bacterium Mucilaginibacter pedocola TBZ30.</title>
        <authorList>
            <person name="Huang J."/>
            <person name="Tang J."/>
        </authorList>
    </citation>
    <scope>NUCLEOTIDE SEQUENCE [LARGE SCALE GENOMIC DNA]</scope>
    <source>
        <strain evidence="1 2">TBZ30</strain>
    </source>
</reference>
<comment type="caution">
    <text evidence="1">The sequence shown here is derived from an EMBL/GenBank/DDBJ whole genome shotgun (WGS) entry which is preliminary data.</text>
</comment>
<name>A0A1S9PC92_9SPHI</name>
<gene>
    <name evidence="1" type="ORF">BC343_07845</name>
</gene>
<protein>
    <submittedName>
        <fullName evidence="1">Uncharacterized protein</fullName>
    </submittedName>
</protein>
<dbReference type="EMBL" id="MBTF01000023">
    <property type="protein sequence ID" value="OOQ58570.1"/>
    <property type="molecule type" value="Genomic_DNA"/>
</dbReference>
<evidence type="ECO:0000313" key="2">
    <source>
        <dbReference type="Proteomes" id="UP000189739"/>
    </source>
</evidence>
<dbReference type="AlphaFoldDB" id="A0A1S9PC92"/>
<dbReference type="Proteomes" id="UP000189739">
    <property type="component" value="Unassembled WGS sequence"/>
</dbReference>
<dbReference type="PROSITE" id="PS51257">
    <property type="entry name" value="PROKAR_LIPOPROTEIN"/>
    <property type="match status" value="1"/>
</dbReference>
<proteinExistence type="predicted"/>
<dbReference type="STRING" id="1792845.BC343_07845"/>
<keyword evidence="2" id="KW-1185">Reference proteome</keyword>
<evidence type="ECO:0000313" key="1">
    <source>
        <dbReference type="EMBL" id="OOQ58570.1"/>
    </source>
</evidence>